<dbReference type="RefSeq" id="YP_009833229.1">
    <property type="nucleotide sequence ID" value="NC_048662.1"/>
</dbReference>
<evidence type="ECO:0000313" key="3">
    <source>
        <dbReference type="Proteomes" id="UP000305811"/>
    </source>
</evidence>
<name>A0A455XGE5_9CAUD</name>
<dbReference type="Proteomes" id="UP000305811">
    <property type="component" value="Segment"/>
</dbReference>
<dbReference type="KEGG" id="vg:55603282"/>
<keyword evidence="3" id="KW-1185">Reference proteome</keyword>
<accession>A0A455XGE5</accession>
<sequence length="40" mass="4270">MRLELLGIMFCCGARKTSMSIRTAASIVVILVGLLTACLN</sequence>
<feature type="transmembrane region" description="Helical" evidence="1">
    <location>
        <begin position="20"/>
        <end position="39"/>
    </location>
</feature>
<evidence type="ECO:0000313" key="2">
    <source>
        <dbReference type="EMBL" id="BBJ26643.1"/>
    </source>
</evidence>
<dbReference type="GeneID" id="55603282"/>
<keyword evidence="1" id="KW-0472">Membrane</keyword>
<dbReference type="EMBL" id="LC472881">
    <property type="protein sequence ID" value="BBJ26643.1"/>
    <property type="molecule type" value="Genomic_DNA"/>
</dbReference>
<proteinExistence type="predicted"/>
<keyword evidence="1" id="KW-1133">Transmembrane helix</keyword>
<keyword evidence="1" id="KW-0812">Transmembrane</keyword>
<organism evidence="2 3">
    <name type="scientific">Pseudomonas phage R12</name>
    <dbReference type="NCBI Taxonomy" id="2562635"/>
    <lineage>
        <taxon>Viruses</taxon>
        <taxon>Duplodnaviria</taxon>
        <taxon>Heunggongvirae</taxon>
        <taxon>Uroviricota</taxon>
        <taxon>Caudoviricetes</taxon>
        <taxon>Lindbergviridae</taxon>
        <taxon>Pbunavirus</taxon>
        <taxon>Pbunavirus R12</taxon>
    </lineage>
</organism>
<evidence type="ECO:0000256" key="1">
    <source>
        <dbReference type="SAM" id="Phobius"/>
    </source>
</evidence>
<protein>
    <submittedName>
        <fullName evidence="2">Uncharacterized protein</fullName>
    </submittedName>
</protein>
<reference evidence="2 3" key="1">
    <citation type="submission" date="2019-03" db="EMBL/GenBank/DDBJ databases">
        <title>Complete Genome Sequences of Pseudomonas aeruginosa Bacteriophages PhiR12, PhiR26, PhiS12-3 and PhiS50.</title>
        <authorList>
            <person name="Fujiki J."/>
            <person name="Furusawa T."/>
            <person name="Hashimoto N."/>
            <person name="Kawaguchi C."/>
            <person name="Sasaki M."/>
            <person name="Sawa H."/>
            <person name="Iwano H."/>
        </authorList>
    </citation>
    <scope>NUCLEOTIDE SEQUENCE [LARGE SCALE GENOMIC DNA]</scope>
</reference>